<dbReference type="PANTHER" id="PTHR43313:SF11">
    <property type="entry name" value="RETINOL DEHYDROGENASE 16"/>
    <property type="match status" value="1"/>
</dbReference>
<evidence type="ECO:0000313" key="4">
    <source>
        <dbReference type="Proteomes" id="UP000694863"/>
    </source>
</evidence>
<keyword evidence="4" id="KW-1185">Reference proteome</keyword>
<dbReference type="InterPro" id="IPR002347">
    <property type="entry name" value="SDR_fam"/>
</dbReference>
<dbReference type="PRINTS" id="PR00081">
    <property type="entry name" value="GDHRDH"/>
</dbReference>
<comment type="similarity">
    <text evidence="1 3">Belongs to the short-chain dehydrogenases/reductases (SDR) family.</text>
</comment>
<evidence type="ECO:0000256" key="2">
    <source>
        <dbReference type="ARBA" id="ARBA00023002"/>
    </source>
</evidence>
<dbReference type="RefSeq" id="XP_004700595.1">
    <property type="nucleotide sequence ID" value="XM_004700538.2"/>
</dbReference>
<evidence type="ECO:0000313" key="5">
    <source>
        <dbReference type="RefSeq" id="XP_004700595.1"/>
    </source>
</evidence>
<accession>A0ABM0II82</accession>
<gene>
    <name evidence="5" type="primary">LOC101657590</name>
</gene>
<dbReference type="GeneID" id="101657590"/>
<dbReference type="PRINTS" id="PR00080">
    <property type="entry name" value="SDRFAMILY"/>
</dbReference>
<reference evidence="5" key="1">
    <citation type="submission" date="2025-08" db="UniProtKB">
        <authorList>
            <consortium name="RefSeq"/>
        </authorList>
    </citation>
    <scope>IDENTIFICATION</scope>
</reference>
<dbReference type="RefSeq" id="XP_045144513.1">
    <property type="nucleotide sequence ID" value="XM_045288578.1"/>
</dbReference>
<evidence type="ECO:0000256" key="3">
    <source>
        <dbReference type="RuleBase" id="RU000363"/>
    </source>
</evidence>
<dbReference type="Proteomes" id="UP000694863">
    <property type="component" value="Unplaced"/>
</dbReference>
<dbReference type="InterPro" id="IPR020904">
    <property type="entry name" value="Sc_DH/Rdtase_CS"/>
</dbReference>
<dbReference type="InterPro" id="IPR036291">
    <property type="entry name" value="NAD(P)-bd_dom_sf"/>
</dbReference>
<keyword evidence="2" id="KW-0560">Oxidoreductase</keyword>
<dbReference type="PROSITE" id="PS00061">
    <property type="entry name" value="ADH_SHORT"/>
    <property type="match status" value="1"/>
</dbReference>
<dbReference type="Gene3D" id="3.40.50.720">
    <property type="entry name" value="NAD(P)-binding Rossmann-like Domain"/>
    <property type="match status" value="1"/>
</dbReference>
<proteinExistence type="inferred from homology"/>
<organism evidence="4 5">
    <name type="scientific">Echinops telfairi</name>
    <name type="common">Lesser hedgehog tenrec</name>
    <dbReference type="NCBI Taxonomy" id="9371"/>
    <lineage>
        <taxon>Eukaryota</taxon>
        <taxon>Metazoa</taxon>
        <taxon>Chordata</taxon>
        <taxon>Craniata</taxon>
        <taxon>Vertebrata</taxon>
        <taxon>Euteleostomi</taxon>
        <taxon>Mammalia</taxon>
        <taxon>Eutheria</taxon>
        <taxon>Afrotheria</taxon>
        <taxon>Tenrecidae</taxon>
        <taxon>Tenrecinae</taxon>
        <taxon>Echinops</taxon>
    </lineage>
</organism>
<sequence length="317" mass="35536">MWLYLAVLVGLYYLLRWYRERQVVSHLRDKYVFITGCDSGFGNQLARQLDLRGLRVLAGCLTEQGAEQLRAKTSDRLETVILDVTQTESITAAAQWVKDRVGDRGLWGLVNNAGVSVPLAPNEWLTKQDFMKLLNVNLLGVVEVTLSLLALVRKARGRLVNVASVMGRLTVTGGGYSISKYGIEAFSDSLRRELSFFGVKVAIIEPGGFRTGMTSKDVYSRNILAVWDKANPEVKEVYGVKFLETYKKFLGYMPKLYSSNLSSVTDCMEHALTSCHPRTRYSAGWDAKLIYLPMSYMPTALLDTIMYLYSPKPAKAV</sequence>
<evidence type="ECO:0000256" key="1">
    <source>
        <dbReference type="ARBA" id="ARBA00006484"/>
    </source>
</evidence>
<dbReference type="SUPFAM" id="SSF51735">
    <property type="entry name" value="NAD(P)-binding Rossmann-fold domains"/>
    <property type="match status" value="1"/>
</dbReference>
<name>A0ABM0II82_ECHTE</name>
<dbReference type="Pfam" id="PF00106">
    <property type="entry name" value="adh_short"/>
    <property type="match status" value="1"/>
</dbReference>
<dbReference type="PANTHER" id="PTHR43313">
    <property type="entry name" value="SHORT-CHAIN DEHYDROGENASE/REDUCTASE FAMILY 9C"/>
    <property type="match status" value="1"/>
</dbReference>
<protein>
    <submittedName>
        <fullName evidence="5">Retinol dehydrogenase 16-like</fullName>
    </submittedName>
</protein>